<sequence length="83" mass="9071">MASDRSPFVAPLCTLFNDVNRRSFRAALWRHNELYGLSLAACQGSAEPTWVTGDDDLKANSPSVQIRQQALGIGCCAPDRSVF</sequence>
<evidence type="ECO:0000313" key="1">
    <source>
        <dbReference type="EMBL" id="QBZ56164.1"/>
    </source>
</evidence>
<reference evidence="1 2" key="1">
    <citation type="journal article" date="2019" name="Mol. Biol. Evol.">
        <title>Blast fungal genomes show frequent chromosomal changes, gene gains and losses, and effector gene turnover.</title>
        <authorList>
            <person name="Gomez Luciano L.B."/>
            <person name="Jason Tsai I."/>
            <person name="Chuma I."/>
            <person name="Tosa Y."/>
            <person name="Chen Y.H."/>
            <person name="Li J.Y."/>
            <person name="Li M.Y."/>
            <person name="Jade Lu M.Y."/>
            <person name="Nakayashiki H."/>
            <person name="Li W.H."/>
        </authorList>
    </citation>
    <scope>NUCLEOTIDE SEQUENCE [LARGE SCALE GENOMIC DNA]</scope>
    <source>
        <strain evidence="1">MZ5-1-6</strain>
    </source>
</reference>
<evidence type="ECO:0000313" key="2">
    <source>
        <dbReference type="Proteomes" id="UP000294847"/>
    </source>
</evidence>
<organism evidence="1 2">
    <name type="scientific">Pyricularia oryzae</name>
    <name type="common">Rice blast fungus</name>
    <name type="synonym">Magnaporthe oryzae</name>
    <dbReference type="NCBI Taxonomy" id="318829"/>
    <lineage>
        <taxon>Eukaryota</taxon>
        <taxon>Fungi</taxon>
        <taxon>Dikarya</taxon>
        <taxon>Ascomycota</taxon>
        <taxon>Pezizomycotina</taxon>
        <taxon>Sordariomycetes</taxon>
        <taxon>Sordariomycetidae</taxon>
        <taxon>Magnaporthales</taxon>
        <taxon>Pyriculariaceae</taxon>
        <taxon>Pyricularia</taxon>
    </lineage>
</organism>
<gene>
    <name evidence="1" type="ORF">PoMZ_01070</name>
</gene>
<dbReference type="AlphaFoldDB" id="A0A4P7N7V6"/>
<proteinExistence type="predicted"/>
<accession>A0A4P7N7V6</accession>
<protein>
    <submittedName>
        <fullName evidence="1">Uncharacterized protein</fullName>
    </submittedName>
</protein>
<dbReference type="Proteomes" id="UP000294847">
    <property type="component" value="Chromosome 2"/>
</dbReference>
<dbReference type="EMBL" id="CP034205">
    <property type="protein sequence ID" value="QBZ56164.1"/>
    <property type="molecule type" value="Genomic_DNA"/>
</dbReference>
<name>A0A4P7N7V6_PYROR</name>